<dbReference type="Pfam" id="PF13411">
    <property type="entry name" value="MerR_1"/>
    <property type="match status" value="1"/>
</dbReference>
<dbReference type="Proteomes" id="UP001185659">
    <property type="component" value="Unassembled WGS sequence"/>
</dbReference>
<accession>A0ABU4AIY5</accession>
<evidence type="ECO:0000313" key="3">
    <source>
        <dbReference type="EMBL" id="MDV6226202.1"/>
    </source>
</evidence>
<dbReference type="InterPro" id="IPR009061">
    <property type="entry name" value="DNA-bd_dom_put_sf"/>
</dbReference>
<dbReference type="RefSeq" id="WP_113154902.1">
    <property type="nucleotide sequence ID" value="NZ_CP177239.1"/>
</dbReference>
<comment type="caution">
    <text evidence="3">The sequence shown here is derived from an EMBL/GenBank/DDBJ whole genome shotgun (WGS) entry which is preliminary data.</text>
</comment>
<dbReference type="SMART" id="SM00422">
    <property type="entry name" value="HTH_MERR"/>
    <property type="match status" value="1"/>
</dbReference>
<dbReference type="PANTHER" id="PTHR30204:SF15">
    <property type="entry name" value="BLL5018 PROTEIN"/>
    <property type="match status" value="1"/>
</dbReference>
<keyword evidence="4" id="KW-1185">Reference proteome</keyword>
<sequence>MEKSPDAFRTISEAAEELDLPQHVLRFWETRFSQIKPLKRGGGRRYYRPQDIDLIKGIRHMLYDQGYTIKGVQKLLRENGNPFVVAIGRGDVAAVEAIAQSQQADVEKTVSEEEVLVGAPKAKPSKRFFGLGRGEQEGPVPADAESLSRDNRALLQEALFDLLECKRLLDQVR</sequence>
<keyword evidence="1" id="KW-0238">DNA-binding</keyword>
<proteinExistence type="predicted"/>
<evidence type="ECO:0000313" key="4">
    <source>
        <dbReference type="Proteomes" id="UP001185659"/>
    </source>
</evidence>
<dbReference type="EMBL" id="JAWLIP010000003">
    <property type="protein sequence ID" value="MDV6226202.1"/>
    <property type="molecule type" value="Genomic_DNA"/>
</dbReference>
<dbReference type="CDD" id="cd04765">
    <property type="entry name" value="HTH_MlrA-like_sg2"/>
    <property type="match status" value="1"/>
</dbReference>
<reference evidence="3 4" key="1">
    <citation type="submission" date="2023-10" db="EMBL/GenBank/DDBJ databases">
        <authorList>
            <person name="Venkata Ramana C."/>
            <person name="Sasikala C."/>
            <person name="Dhurka M."/>
        </authorList>
    </citation>
    <scope>NUCLEOTIDE SEQUENCE [LARGE SCALE GENOMIC DNA]</scope>
    <source>
        <strain evidence="3 4">KCTC 32151</strain>
    </source>
</reference>
<organism evidence="3 4">
    <name type="scientific">Nitratireductor aquimarinus</name>
    <dbReference type="NCBI Taxonomy" id="889300"/>
    <lineage>
        <taxon>Bacteria</taxon>
        <taxon>Pseudomonadati</taxon>
        <taxon>Pseudomonadota</taxon>
        <taxon>Alphaproteobacteria</taxon>
        <taxon>Hyphomicrobiales</taxon>
        <taxon>Phyllobacteriaceae</taxon>
        <taxon>Nitratireductor</taxon>
    </lineage>
</organism>
<dbReference type="SUPFAM" id="SSF46955">
    <property type="entry name" value="Putative DNA-binding domain"/>
    <property type="match status" value="1"/>
</dbReference>
<feature type="domain" description="HTH merR-type" evidence="2">
    <location>
        <begin position="10"/>
        <end position="78"/>
    </location>
</feature>
<dbReference type="PROSITE" id="PS50937">
    <property type="entry name" value="HTH_MERR_2"/>
    <property type="match status" value="1"/>
</dbReference>
<gene>
    <name evidence="3" type="ORF">R2G56_07885</name>
</gene>
<evidence type="ECO:0000259" key="2">
    <source>
        <dbReference type="PROSITE" id="PS50937"/>
    </source>
</evidence>
<dbReference type="Gene3D" id="1.10.1660.10">
    <property type="match status" value="1"/>
</dbReference>
<name>A0ABU4AIY5_9HYPH</name>
<dbReference type="PANTHER" id="PTHR30204">
    <property type="entry name" value="REDOX-CYCLING DRUG-SENSING TRANSCRIPTIONAL ACTIVATOR SOXR"/>
    <property type="match status" value="1"/>
</dbReference>
<protein>
    <submittedName>
        <fullName evidence="3">MerR family transcriptional regulator</fullName>
    </submittedName>
</protein>
<evidence type="ECO:0000256" key="1">
    <source>
        <dbReference type="ARBA" id="ARBA00023125"/>
    </source>
</evidence>
<dbReference type="InterPro" id="IPR000551">
    <property type="entry name" value="MerR-type_HTH_dom"/>
</dbReference>
<dbReference type="InterPro" id="IPR047057">
    <property type="entry name" value="MerR_fam"/>
</dbReference>